<protein>
    <recommendedName>
        <fullName evidence="4">HTH marR-type domain-containing protein</fullName>
    </recommendedName>
</protein>
<feature type="domain" description="HTH marR-type" evidence="4">
    <location>
        <begin position="7"/>
        <end position="139"/>
    </location>
</feature>
<evidence type="ECO:0000259" key="4">
    <source>
        <dbReference type="PROSITE" id="PS50995"/>
    </source>
</evidence>
<dbReference type="RefSeq" id="WP_034613271.1">
    <property type="nucleotide sequence ID" value="NZ_JSUM01000003.1"/>
</dbReference>
<keyword evidence="2" id="KW-0238">DNA-binding</keyword>
<dbReference type="PANTHER" id="PTHR42756">
    <property type="entry name" value="TRANSCRIPTIONAL REGULATOR, MARR"/>
    <property type="match status" value="1"/>
</dbReference>
<comment type="caution">
    <text evidence="5">The sequence shown here is derived from an EMBL/GenBank/DDBJ whole genome shotgun (WGS) entry which is preliminary data.</text>
</comment>
<dbReference type="SMART" id="SM00347">
    <property type="entry name" value="HTH_MARR"/>
    <property type="match status" value="1"/>
</dbReference>
<keyword evidence="3" id="KW-0804">Transcription</keyword>
<dbReference type="EMBL" id="JSUM01000003">
    <property type="protein sequence ID" value="KGQ71226.1"/>
    <property type="molecule type" value="Genomic_DNA"/>
</dbReference>
<organism evidence="5 6">
    <name type="scientific">Chelonobacter oris</name>
    <dbReference type="NCBI Taxonomy" id="505317"/>
    <lineage>
        <taxon>Bacteria</taxon>
        <taxon>Pseudomonadati</taxon>
        <taxon>Pseudomonadota</taxon>
        <taxon>Gammaproteobacteria</taxon>
        <taxon>Pasteurellales</taxon>
        <taxon>Pasteurellaceae</taxon>
        <taxon>Chelonobacter</taxon>
    </lineage>
</organism>
<evidence type="ECO:0000313" key="6">
    <source>
        <dbReference type="Proteomes" id="UP000030380"/>
    </source>
</evidence>
<proteinExistence type="predicted"/>
<evidence type="ECO:0000256" key="3">
    <source>
        <dbReference type="ARBA" id="ARBA00023163"/>
    </source>
</evidence>
<evidence type="ECO:0000256" key="2">
    <source>
        <dbReference type="ARBA" id="ARBA00023125"/>
    </source>
</evidence>
<evidence type="ECO:0000256" key="1">
    <source>
        <dbReference type="ARBA" id="ARBA00023015"/>
    </source>
</evidence>
<dbReference type="InterPro" id="IPR036390">
    <property type="entry name" value="WH_DNA-bd_sf"/>
</dbReference>
<name>A0A0A3APH2_9PAST</name>
<dbReference type="AlphaFoldDB" id="A0A0A3APH2"/>
<dbReference type="InterPro" id="IPR036388">
    <property type="entry name" value="WH-like_DNA-bd_sf"/>
</dbReference>
<dbReference type="STRING" id="505317.OA57_03090"/>
<gene>
    <name evidence="5" type="ORF">OA57_03090</name>
</gene>
<dbReference type="PRINTS" id="PR00598">
    <property type="entry name" value="HTHMARR"/>
</dbReference>
<dbReference type="Pfam" id="PF01047">
    <property type="entry name" value="MarR"/>
    <property type="match status" value="1"/>
</dbReference>
<dbReference type="GO" id="GO:0003677">
    <property type="term" value="F:DNA binding"/>
    <property type="evidence" value="ECO:0007669"/>
    <property type="project" value="UniProtKB-KW"/>
</dbReference>
<evidence type="ECO:0000313" key="5">
    <source>
        <dbReference type="EMBL" id="KGQ71226.1"/>
    </source>
</evidence>
<dbReference type="PROSITE" id="PS50995">
    <property type="entry name" value="HTH_MARR_2"/>
    <property type="match status" value="1"/>
</dbReference>
<dbReference type="PANTHER" id="PTHR42756:SF1">
    <property type="entry name" value="TRANSCRIPTIONAL REPRESSOR OF EMRAB OPERON"/>
    <property type="match status" value="1"/>
</dbReference>
<keyword evidence="6" id="KW-1185">Reference proteome</keyword>
<keyword evidence="1" id="KW-0805">Transcription regulation</keyword>
<dbReference type="OrthoDB" id="8906692at2"/>
<dbReference type="Proteomes" id="UP000030380">
    <property type="component" value="Unassembled WGS sequence"/>
</dbReference>
<dbReference type="SUPFAM" id="SSF46785">
    <property type="entry name" value="Winged helix' DNA-binding domain"/>
    <property type="match status" value="1"/>
</dbReference>
<accession>A0A0A3APH2</accession>
<dbReference type="GO" id="GO:0003700">
    <property type="term" value="F:DNA-binding transcription factor activity"/>
    <property type="evidence" value="ECO:0007669"/>
    <property type="project" value="InterPro"/>
</dbReference>
<dbReference type="InterPro" id="IPR000835">
    <property type="entry name" value="HTH_MarR-typ"/>
</dbReference>
<sequence>MNNQNPPQYLIWQLKNLTLNLNKALDQRLQQEGLTLSQARVMLLLFAENGQSQSRLLKQLQIESSSMTKIIDLLERKHLVIRKDNPRDARRKNIFLTKQGQHKEAFIRQLLQQFEADWLSPLSSAEIRQLQDLLQKIQPEPN</sequence>
<reference evidence="5 6" key="1">
    <citation type="submission" date="2014-11" db="EMBL/GenBank/DDBJ databases">
        <title>Draft genome sequence of Chelonobacter oris 1662T, associated with respiratory disease in Hermann's Tortoises.</title>
        <authorList>
            <person name="Kudirkiene E."/>
            <person name="Hansen M.J."/>
            <person name="Bojesen A.M."/>
        </authorList>
    </citation>
    <scope>NUCLEOTIDE SEQUENCE [LARGE SCALE GENOMIC DNA]</scope>
    <source>
        <strain evidence="5 6">1662</strain>
    </source>
</reference>
<dbReference type="Gene3D" id="1.10.10.10">
    <property type="entry name" value="Winged helix-like DNA-binding domain superfamily/Winged helix DNA-binding domain"/>
    <property type="match status" value="1"/>
</dbReference>